<dbReference type="AlphaFoldDB" id="A0A9W3AN45"/>
<dbReference type="GeneID" id="129926779"/>
<feature type="signal peptide" evidence="1">
    <location>
        <begin position="1"/>
        <end position="18"/>
    </location>
</feature>
<evidence type="ECO:0000313" key="2">
    <source>
        <dbReference type="Proteomes" id="UP001165740"/>
    </source>
</evidence>
<accession>A0A9W3AN45</accession>
<keyword evidence="1" id="KW-0732">Signal</keyword>
<reference evidence="3" key="1">
    <citation type="submission" date="2025-08" db="UniProtKB">
        <authorList>
            <consortium name="RefSeq"/>
        </authorList>
    </citation>
    <scope>IDENTIFICATION</scope>
</reference>
<sequence length="124" mass="13843">MRSLILVVLVAAIGFVAAEWSGFSYVIGDIPECLETFFEREEKFLKFLVDLCSHAEKVFGAETVMEIIKKALEIVFAKLDIIGGDLWNSQTNVEGLASTATTIISWGEKADLPYIEIQLEDLLR</sequence>
<feature type="chain" id="PRO_5040757546" evidence="1">
    <location>
        <begin position="19"/>
        <end position="124"/>
    </location>
</feature>
<evidence type="ECO:0000313" key="3">
    <source>
        <dbReference type="RefSeq" id="XP_055888610.1"/>
    </source>
</evidence>
<dbReference type="RefSeq" id="XP_055888610.1">
    <property type="nucleotide sequence ID" value="XM_056032635.1"/>
</dbReference>
<dbReference type="Proteomes" id="UP001165740">
    <property type="component" value="Chromosome 6"/>
</dbReference>
<evidence type="ECO:0000256" key="1">
    <source>
        <dbReference type="SAM" id="SignalP"/>
    </source>
</evidence>
<gene>
    <name evidence="3" type="primary">LOC129926779</name>
</gene>
<proteinExistence type="predicted"/>
<protein>
    <submittedName>
        <fullName evidence="3">Uncharacterized protein LOC129926779</fullName>
    </submittedName>
</protein>
<organism evidence="2 3">
    <name type="scientific">Biomphalaria glabrata</name>
    <name type="common">Bloodfluke planorb</name>
    <name type="synonym">Freshwater snail</name>
    <dbReference type="NCBI Taxonomy" id="6526"/>
    <lineage>
        <taxon>Eukaryota</taxon>
        <taxon>Metazoa</taxon>
        <taxon>Spiralia</taxon>
        <taxon>Lophotrochozoa</taxon>
        <taxon>Mollusca</taxon>
        <taxon>Gastropoda</taxon>
        <taxon>Heterobranchia</taxon>
        <taxon>Euthyneura</taxon>
        <taxon>Panpulmonata</taxon>
        <taxon>Hygrophila</taxon>
        <taxon>Lymnaeoidea</taxon>
        <taxon>Planorbidae</taxon>
        <taxon>Biomphalaria</taxon>
    </lineage>
</organism>
<name>A0A9W3AN45_BIOGL</name>
<keyword evidence="2" id="KW-1185">Reference proteome</keyword>